<reference evidence="3 4" key="1">
    <citation type="submission" date="2020-05" db="EMBL/GenBank/DDBJ databases">
        <title>Identification and distribution of gene clusters putatively required for synthesis of sphingolipid metabolism inhibitors in phylogenetically diverse species of the filamentous fungus Fusarium.</title>
        <authorList>
            <person name="Kim H.-S."/>
            <person name="Busman M."/>
            <person name="Brown D.W."/>
            <person name="Divon H."/>
            <person name="Uhlig S."/>
            <person name="Proctor R.H."/>
        </authorList>
    </citation>
    <scope>NUCLEOTIDE SEQUENCE [LARGE SCALE GENOMIC DNA]</scope>
    <source>
        <strain evidence="3 4">NRRL 20693</strain>
    </source>
</reference>
<feature type="compositionally biased region" description="Polar residues" evidence="2">
    <location>
        <begin position="68"/>
        <end position="88"/>
    </location>
</feature>
<dbReference type="Proteomes" id="UP000567885">
    <property type="component" value="Unassembled WGS sequence"/>
</dbReference>
<name>A0A8H5SS56_FUSHE</name>
<comment type="caution">
    <text evidence="3">The sequence shown here is derived from an EMBL/GenBank/DDBJ whole genome shotgun (WGS) entry which is preliminary data.</text>
</comment>
<evidence type="ECO:0000313" key="3">
    <source>
        <dbReference type="EMBL" id="KAF5656638.1"/>
    </source>
</evidence>
<feature type="region of interest" description="Disordered" evidence="2">
    <location>
        <begin position="1"/>
        <end position="37"/>
    </location>
</feature>
<organism evidence="3 4">
    <name type="scientific">Fusarium heterosporum</name>
    <dbReference type="NCBI Taxonomy" id="42747"/>
    <lineage>
        <taxon>Eukaryota</taxon>
        <taxon>Fungi</taxon>
        <taxon>Dikarya</taxon>
        <taxon>Ascomycota</taxon>
        <taxon>Pezizomycotina</taxon>
        <taxon>Sordariomycetes</taxon>
        <taxon>Hypocreomycetidae</taxon>
        <taxon>Hypocreales</taxon>
        <taxon>Nectriaceae</taxon>
        <taxon>Fusarium</taxon>
        <taxon>Fusarium heterosporum species complex</taxon>
    </lineage>
</organism>
<dbReference type="EMBL" id="JAAGWQ010000339">
    <property type="protein sequence ID" value="KAF5656638.1"/>
    <property type="molecule type" value="Genomic_DNA"/>
</dbReference>
<feature type="region of interest" description="Disordered" evidence="2">
    <location>
        <begin position="68"/>
        <end position="89"/>
    </location>
</feature>
<feature type="coiled-coil region" evidence="1">
    <location>
        <begin position="99"/>
        <end position="189"/>
    </location>
</feature>
<proteinExistence type="predicted"/>
<keyword evidence="4" id="KW-1185">Reference proteome</keyword>
<gene>
    <name evidence="3" type="ORF">FHETE_10915</name>
</gene>
<evidence type="ECO:0000256" key="2">
    <source>
        <dbReference type="SAM" id="MobiDB-lite"/>
    </source>
</evidence>
<evidence type="ECO:0000256" key="1">
    <source>
        <dbReference type="SAM" id="Coils"/>
    </source>
</evidence>
<accession>A0A8H5SS56</accession>
<protein>
    <submittedName>
        <fullName evidence="3">Uncharacterized protein</fullName>
    </submittedName>
</protein>
<sequence>MSKWSNPESRPARVAPYARMSISSTRPGQPVVGQQPVSELETDCIELLAEIEDFFQSEEQRLFVQDVDNTNPMNSPNLGEAPSSQDGSVGTDDLVSDLLQEMSDEIESANRKLDLLTGDNRALRSQIEQLKQERDEKKEVEGRVHQLERILHKYWRNKDLPSPEIKRHIEKLQRSLEEAEGKVQKEMGNVELQVQYNMKERAEGRKQLKLANSQISKLGRDLELAKLRLQKEAKKNRDHLALPGVAKQLEVEQQLLLANSEIQMLKARLNEQQTDVNQESGS</sequence>
<keyword evidence="1" id="KW-0175">Coiled coil</keyword>
<dbReference type="AlphaFoldDB" id="A0A8H5SS56"/>
<evidence type="ECO:0000313" key="4">
    <source>
        <dbReference type="Proteomes" id="UP000567885"/>
    </source>
</evidence>